<evidence type="ECO:0000256" key="1">
    <source>
        <dbReference type="ARBA" id="ARBA00023125"/>
    </source>
</evidence>
<proteinExistence type="predicted"/>
<keyword evidence="1 2" id="KW-0238">DNA-binding</keyword>
<feature type="DNA-binding region" description="H-T-H motif" evidence="2">
    <location>
        <begin position="56"/>
        <end position="75"/>
    </location>
</feature>
<evidence type="ECO:0000256" key="3">
    <source>
        <dbReference type="SAM" id="MobiDB-lite"/>
    </source>
</evidence>
<name>A0ABY2DFD7_9ACTN</name>
<sequence length="218" mass="22982">MSGSDRSAQRTSGGDGAAGRRATRRTGRRPGNPDTREAILDAARRLFAERGYDGASIRAVAATAGVDPALVHHYFGAKDRLFLAALDAPADPAAVIPQVTAGDPGGLGERLVRLFLTVWDSPAGAGAVALLRSSMTNDRTARMLRDFLVTQVLRRLLEHLDTDPAELPLRGSLVAGQLVGLAVTRYVLRLEPVASASPETLVAAVGPAVHRYLTGDLT</sequence>
<feature type="region of interest" description="Disordered" evidence="3">
    <location>
        <begin position="1"/>
        <end position="35"/>
    </location>
</feature>
<dbReference type="SUPFAM" id="SSF46689">
    <property type="entry name" value="Homeodomain-like"/>
    <property type="match status" value="1"/>
</dbReference>
<dbReference type="PANTHER" id="PTHR30055">
    <property type="entry name" value="HTH-TYPE TRANSCRIPTIONAL REGULATOR RUTR"/>
    <property type="match status" value="1"/>
</dbReference>
<evidence type="ECO:0000313" key="5">
    <source>
        <dbReference type="EMBL" id="TDB91963.1"/>
    </source>
</evidence>
<keyword evidence="6" id="KW-1185">Reference proteome</keyword>
<evidence type="ECO:0000313" key="6">
    <source>
        <dbReference type="Proteomes" id="UP000295626"/>
    </source>
</evidence>
<gene>
    <name evidence="5" type="ORF">E1091_13490</name>
</gene>
<comment type="caution">
    <text evidence="5">The sequence shown here is derived from an EMBL/GenBank/DDBJ whole genome shotgun (WGS) entry which is preliminary data.</text>
</comment>
<organism evidence="5 6">
    <name type="scientific">Micromonospora fluostatini</name>
    <dbReference type="NCBI Taxonomy" id="1629071"/>
    <lineage>
        <taxon>Bacteria</taxon>
        <taxon>Bacillati</taxon>
        <taxon>Actinomycetota</taxon>
        <taxon>Actinomycetes</taxon>
        <taxon>Micromonosporales</taxon>
        <taxon>Micromonosporaceae</taxon>
        <taxon>Micromonospora</taxon>
    </lineage>
</organism>
<dbReference type="PRINTS" id="PR00455">
    <property type="entry name" value="HTHTETR"/>
</dbReference>
<dbReference type="InterPro" id="IPR036271">
    <property type="entry name" value="Tet_transcr_reg_TetR-rel_C_sf"/>
</dbReference>
<dbReference type="InterPro" id="IPR041678">
    <property type="entry name" value="TetR_C_16"/>
</dbReference>
<dbReference type="Gene3D" id="1.10.357.10">
    <property type="entry name" value="Tetracycline Repressor, domain 2"/>
    <property type="match status" value="1"/>
</dbReference>
<accession>A0ABY2DFD7</accession>
<dbReference type="PANTHER" id="PTHR30055:SF235">
    <property type="entry name" value="TRANSCRIPTIONAL REGULATORY PROTEIN"/>
    <property type="match status" value="1"/>
</dbReference>
<reference evidence="5 6" key="1">
    <citation type="submission" date="2019-02" db="EMBL/GenBank/DDBJ databases">
        <title>Draft genome sequences of novel Actinobacteria.</title>
        <authorList>
            <person name="Sahin N."/>
            <person name="Ay H."/>
            <person name="Saygin H."/>
        </authorList>
    </citation>
    <scope>NUCLEOTIDE SEQUENCE [LARGE SCALE GENOMIC DNA]</scope>
    <source>
        <strain evidence="5 6">JCM 30529</strain>
    </source>
</reference>
<dbReference type="Pfam" id="PF00440">
    <property type="entry name" value="TetR_N"/>
    <property type="match status" value="1"/>
</dbReference>
<dbReference type="PROSITE" id="PS50977">
    <property type="entry name" value="HTH_TETR_2"/>
    <property type="match status" value="1"/>
</dbReference>
<dbReference type="InterPro" id="IPR009057">
    <property type="entry name" value="Homeodomain-like_sf"/>
</dbReference>
<feature type="domain" description="HTH tetR-type" evidence="4">
    <location>
        <begin position="33"/>
        <end position="93"/>
    </location>
</feature>
<dbReference type="Pfam" id="PF17920">
    <property type="entry name" value="TetR_C_16"/>
    <property type="match status" value="1"/>
</dbReference>
<dbReference type="SUPFAM" id="SSF48498">
    <property type="entry name" value="Tetracyclin repressor-like, C-terminal domain"/>
    <property type="match status" value="1"/>
</dbReference>
<dbReference type="EMBL" id="SMKE01000507">
    <property type="protein sequence ID" value="TDB91963.1"/>
    <property type="molecule type" value="Genomic_DNA"/>
</dbReference>
<dbReference type="InterPro" id="IPR050109">
    <property type="entry name" value="HTH-type_TetR-like_transc_reg"/>
</dbReference>
<dbReference type="Proteomes" id="UP000295626">
    <property type="component" value="Unassembled WGS sequence"/>
</dbReference>
<evidence type="ECO:0000256" key="2">
    <source>
        <dbReference type="PROSITE-ProRule" id="PRU00335"/>
    </source>
</evidence>
<protein>
    <submittedName>
        <fullName evidence="5">TetR/AcrR family transcriptional regulator</fullName>
    </submittedName>
</protein>
<evidence type="ECO:0000259" key="4">
    <source>
        <dbReference type="PROSITE" id="PS50977"/>
    </source>
</evidence>
<dbReference type="Gene3D" id="1.10.10.60">
    <property type="entry name" value="Homeodomain-like"/>
    <property type="match status" value="1"/>
</dbReference>
<dbReference type="InterPro" id="IPR001647">
    <property type="entry name" value="HTH_TetR"/>
</dbReference>